<organism evidence="1 2">
    <name type="scientific">Streptomyces prunicolor</name>
    <dbReference type="NCBI Taxonomy" id="67348"/>
    <lineage>
        <taxon>Bacteria</taxon>
        <taxon>Bacillati</taxon>
        <taxon>Actinomycetota</taxon>
        <taxon>Actinomycetes</taxon>
        <taxon>Kitasatosporales</taxon>
        <taxon>Streptomycetaceae</taxon>
        <taxon>Streptomyces</taxon>
    </lineage>
</organism>
<dbReference type="SUPFAM" id="SSF54427">
    <property type="entry name" value="NTF2-like"/>
    <property type="match status" value="1"/>
</dbReference>
<evidence type="ECO:0000313" key="1">
    <source>
        <dbReference type="EMBL" id="MDV7214842.1"/>
    </source>
</evidence>
<dbReference type="Pfam" id="PF07366">
    <property type="entry name" value="SnoaL"/>
    <property type="match status" value="1"/>
</dbReference>
<gene>
    <name evidence="1" type="ORF">R5A26_02635</name>
</gene>
<dbReference type="RefSeq" id="WP_317769954.1">
    <property type="nucleotide sequence ID" value="NZ_JAWMAJ010000005.1"/>
</dbReference>
<proteinExistence type="predicted"/>
<keyword evidence="2" id="KW-1185">Reference proteome</keyword>
<sequence>MALTGKAIRFETVDAMRVVDGRITEHWGVANLFSLMEQLGATPGGR</sequence>
<name>A0ABU4F2M6_9ACTN</name>
<comment type="caution">
    <text evidence="1">The sequence shown here is derived from an EMBL/GenBank/DDBJ whole genome shotgun (WGS) entry which is preliminary data.</text>
</comment>
<accession>A0ABU4F2M6</accession>
<dbReference type="InterPro" id="IPR032710">
    <property type="entry name" value="NTF2-like_dom_sf"/>
</dbReference>
<evidence type="ECO:0000313" key="2">
    <source>
        <dbReference type="Proteomes" id="UP001187346"/>
    </source>
</evidence>
<dbReference type="InterPro" id="IPR009959">
    <property type="entry name" value="Cyclase_SnoaL-like"/>
</dbReference>
<protein>
    <submittedName>
        <fullName evidence="1">Ester cyclase</fullName>
    </submittedName>
</protein>
<dbReference type="Proteomes" id="UP001187346">
    <property type="component" value="Unassembled WGS sequence"/>
</dbReference>
<dbReference type="EMBL" id="JAWMAJ010000005">
    <property type="protein sequence ID" value="MDV7214842.1"/>
    <property type="molecule type" value="Genomic_DNA"/>
</dbReference>
<reference evidence="1 2" key="1">
    <citation type="submission" date="2023-10" db="EMBL/GenBank/DDBJ databases">
        <title>Characterization of rhizosphere-enriched actinobacteria from wheat plants lab-grown on chernevaya soil.</title>
        <authorList>
            <person name="Tikhonova E.N."/>
            <person name="Konopkin A."/>
            <person name="Kravchenko I.K."/>
        </authorList>
    </citation>
    <scope>NUCLEOTIDE SEQUENCE [LARGE SCALE GENOMIC DNA]</scope>
    <source>
        <strain evidence="1 2">RR29</strain>
    </source>
</reference>
<dbReference type="Gene3D" id="3.10.450.50">
    <property type="match status" value="1"/>
</dbReference>